<evidence type="ECO:0000313" key="1">
    <source>
        <dbReference type="EMBL" id="KOB51938.1"/>
    </source>
</evidence>
<dbReference type="STRING" id="104452.A0A0L7K2M6"/>
<dbReference type="Proteomes" id="UP000037510">
    <property type="component" value="Unassembled WGS sequence"/>
</dbReference>
<accession>A0A0L7K2M6</accession>
<organism evidence="1 2">
    <name type="scientific">Operophtera brumata</name>
    <name type="common">Winter moth</name>
    <name type="synonym">Phalaena brumata</name>
    <dbReference type="NCBI Taxonomy" id="104452"/>
    <lineage>
        <taxon>Eukaryota</taxon>
        <taxon>Metazoa</taxon>
        <taxon>Ecdysozoa</taxon>
        <taxon>Arthropoda</taxon>
        <taxon>Hexapoda</taxon>
        <taxon>Insecta</taxon>
        <taxon>Pterygota</taxon>
        <taxon>Neoptera</taxon>
        <taxon>Endopterygota</taxon>
        <taxon>Lepidoptera</taxon>
        <taxon>Glossata</taxon>
        <taxon>Ditrysia</taxon>
        <taxon>Geometroidea</taxon>
        <taxon>Geometridae</taxon>
        <taxon>Larentiinae</taxon>
        <taxon>Operophtera</taxon>
    </lineage>
</organism>
<reference evidence="1 2" key="1">
    <citation type="journal article" date="2015" name="Genome Biol. Evol.">
        <title>The genome of winter moth (Operophtera brumata) provides a genomic perspective on sexual dimorphism and phenology.</title>
        <authorList>
            <person name="Derks M.F."/>
            <person name="Smit S."/>
            <person name="Salis L."/>
            <person name="Schijlen E."/>
            <person name="Bossers A."/>
            <person name="Mateman C."/>
            <person name="Pijl A.S."/>
            <person name="de Ridder D."/>
            <person name="Groenen M.A."/>
            <person name="Visser M.E."/>
            <person name="Megens H.J."/>
        </authorList>
    </citation>
    <scope>NUCLEOTIDE SEQUENCE [LARGE SCALE GENOMIC DNA]</scope>
    <source>
        <strain evidence="1">WM2013NL</strain>
        <tissue evidence="1">Head and thorax</tissue>
    </source>
</reference>
<gene>
    <name evidence="1" type="ORF">OBRU01_26849</name>
</gene>
<sequence>MDEEQNFFEPEPVRTFSEPISVCNCLRDDDSSQTTEISHRKLHILSTVARTESYLRERRIPELIRFLLTKVIAQGSNKPIEFLEKLLNDCMLYRAGHGFAPVLYENKHLEAVVKSFDPGQRGWLSEGQMRRAYITLGLSPAKTIEDRVLTNVALYNLQKAQETELFNLIAAGMNVDESSSESNSSTTV</sequence>
<dbReference type="InterPro" id="IPR039879">
    <property type="entry name" value="EFC10"/>
</dbReference>
<proteinExistence type="predicted"/>
<dbReference type="AlphaFoldDB" id="A0A0L7K2M6"/>
<comment type="caution">
    <text evidence="1">The sequence shown here is derived from an EMBL/GenBank/DDBJ whole genome shotgun (WGS) entry which is preliminary data.</text>
</comment>
<dbReference type="PANTHER" id="PTHR21847:SF1">
    <property type="entry name" value="EF-HAND CALCIUM-BINDING DOMAIN-CONTAINING PROTEIN 10"/>
    <property type="match status" value="1"/>
</dbReference>
<keyword evidence="2" id="KW-1185">Reference proteome</keyword>
<dbReference type="PANTHER" id="PTHR21847">
    <property type="entry name" value="EF-HAND CALCIUM-BINDING DOMAIN-CONTAINING PROTEIN 10"/>
    <property type="match status" value="1"/>
</dbReference>
<evidence type="ECO:0000313" key="2">
    <source>
        <dbReference type="Proteomes" id="UP000037510"/>
    </source>
</evidence>
<dbReference type="EMBL" id="JTDY01015676">
    <property type="protein sequence ID" value="KOB51938.1"/>
    <property type="molecule type" value="Genomic_DNA"/>
</dbReference>
<protein>
    <submittedName>
        <fullName evidence="1">EF hand 2 domain containing protein</fullName>
    </submittedName>
</protein>
<name>A0A0L7K2M6_OPEBR</name>